<dbReference type="InterPro" id="IPR011990">
    <property type="entry name" value="TPR-like_helical_dom_sf"/>
</dbReference>
<protein>
    <submittedName>
        <fullName evidence="1">Peroxisomal membrane protein 13</fullName>
    </submittedName>
</protein>
<gene>
    <name evidence="1" type="ORF">CTI12_AA580070</name>
</gene>
<dbReference type="PANTHER" id="PTHR45181">
    <property type="entry name" value="HEAT SHOCK PROTEIN DNAJ WITH TETRATRICOPEPTIDE REPEAT-CONTAINING PROTEIN"/>
    <property type="match status" value="1"/>
</dbReference>
<sequence>MFMERRENYLCDIVLMEMTIKQPFGYCQTFEQVNWVILHSRNHLFNLGLNSQCLCTEQANEEYMGWYHMALQMMYYAKELDESSKKHQPDQREHQIQPTICQVCQVYVSSVGKASELGLLEWEELSLMLLRGLTPLVVSSHTPQKQKTTCYIPFLSRPVTCSKLSESHSLDRLQMRKVLNHLSMLHGHCAKPTLYGSAYLARVKIEAHLKPWKEFDEQRALDEEAESTRHETLANRKNGYQEEESVEARGTQPLLKAMTLLHSIILIRSGTMKIYGKKLSSQKLSNKDDNFNVFMDMGMGPGGPYGDDDPNNPFGTPSQPPGFWISLIRVMSGFVTFLGRVAMLIDQNAQAFHVFMSALLQKILDNGQFKAMTVTCIRGSQAYSNGDLAKAEDCYTQGLNSVSQNEKSRSCLKALMLCHSNLATTMISLGRMKEALGDCPCGLLCQYLMVPGRDSDTFRREAS</sequence>
<dbReference type="SUPFAM" id="SSF48452">
    <property type="entry name" value="TPR-like"/>
    <property type="match status" value="1"/>
</dbReference>
<accession>A0A2U1KP80</accession>
<dbReference type="Gene3D" id="1.25.40.10">
    <property type="entry name" value="Tetratricopeptide repeat domain"/>
    <property type="match status" value="1"/>
</dbReference>
<evidence type="ECO:0000313" key="2">
    <source>
        <dbReference type="Proteomes" id="UP000245207"/>
    </source>
</evidence>
<keyword evidence="2" id="KW-1185">Reference proteome</keyword>
<dbReference type="PANTHER" id="PTHR45181:SF4">
    <property type="entry name" value="HEAT SHOCK PROTEIN DNAJ WITH TETRATRICOPEPTIDE REPEAT-CONTAINING PROTEIN"/>
    <property type="match status" value="1"/>
</dbReference>
<comment type="caution">
    <text evidence="1">The sequence shown here is derived from an EMBL/GenBank/DDBJ whole genome shotgun (WGS) entry which is preliminary data.</text>
</comment>
<dbReference type="STRING" id="35608.A0A2U1KP80"/>
<organism evidence="1 2">
    <name type="scientific">Artemisia annua</name>
    <name type="common">Sweet wormwood</name>
    <dbReference type="NCBI Taxonomy" id="35608"/>
    <lineage>
        <taxon>Eukaryota</taxon>
        <taxon>Viridiplantae</taxon>
        <taxon>Streptophyta</taxon>
        <taxon>Embryophyta</taxon>
        <taxon>Tracheophyta</taxon>
        <taxon>Spermatophyta</taxon>
        <taxon>Magnoliopsida</taxon>
        <taxon>eudicotyledons</taxon>
        <taxon>Gunneridae</taxon>
        <taxon>Pentapetalae</taxon>
        <taxon>asterids</taxon>
        <taxon>campanulids</taxon>
        <taxon>Asterales</taxon>
        <taxon>Asteraceae</taxon>
        <taxon>Asteroideae</taxon>
        <taxon>Anthemideae</taxon>
        <taxon>Artemisiinae</taxon>
        <taxon>Artemisia</taxon>
    </lineage>
</organism>
<reference evidence="1 2" key="1">
    <citation type="journal article" date="2018" name="Mol. Plant">
        <title>The genome of Artemisia annua provides insight into the evolution of Asteraceae family and artemisinin biosynthesis.</title>
        <authorList>
            <person name="Shen Q."/>
            <person name="Zhang L."/>
            <person name="Liao Z."/>
            <person name="Wang S."/>
            <person name="Yan T."/>
            <person name="Shi P."/>
            <person name="Liu M."/>
            <person name="Fu X."/>
            <person name="Pan Q."/>
            <person name="Wang Y."/>
            <person name="Lv Z."/>
            <person name="Lu X."/>
            <person name="Zhang F."/>
            <person name="Jiang W."/>
            <person name="Ma Y."/>
            <person name="Chen M."/>
            <person name="Hao X."/>
            <person name="Li L."/>
            <person name="Tang Y."/>
            <person name="Lv G."/>
            <person name="Zhou Y."/>
            <person name="Sun X."/>
            <person name="Brodelius P.E."/>
            <person name="Rose J.K.C."/>
            <person name="Tang K."/>
        </authorList>
    </citation>
    <scope>NUCLEOTIDE SEQUENCE [LARGE SCALE GENOMIC DNA]</scope>
    <source>
        <strain evidence="2">cv. Huhao1</strain>
        <tissue evidence="1">Leaf</tissue>
    </source>
</reference>
<dbReference type="OrthoDB" id="1736819at2759"/>
<dbReference type="Proteomes" id="UP000245207">
    <property type="component" value="Unassembled WGS sequence"/>
</dbReference>
<evidence type="ECO:0000313" key="1">
    <source>
        <dbReference type="EMBL" id="PWA38576.1"/>
    </source>
</evidence>
<proteinExistence type="predicted"/>
<dbReference type="AlphaFoldDB" id="A0A2U1KP80"/>
<name>A0A2U1KP80_ARTAN</name>
<dbReference type="EMBL" id="PKPP01015493">
    <property type="protein sequence ID" value="PWA38576.1"/>
    <property type="molecule type" value="Genomic_DNA"/>
</dbReference>